<evidence type="ECO:0000313" key="1">
    <source>
        <dbReference type="EMBL" id="KAK6510933.1"/>
    </source>
</evidence>
<dbReference type="AlphaFoldDB" id="A0AAN8NJL0"/>
<gene>
    <name evidence="1" type="ORF">TWF506_010021</name>
</gene>
<accession>A0AAN8NJL0</accession>
<keyword evidence="2" id="KW-1185">Reference proteome</keyword>
<name>A0AAN8NJL0_9PEZI</name>
<dbReference type="Proteomes" id="UP001307849">
    <property type="component" value="Unassembled WGS sequence"/>
</dbReference>
<comment type="caution">
    <text evidence="1">The sequence shown here is derived from an EMBL/GenBank/DDBJ whole genome shotgun (WGS) entry which is preliminary data.</text>
</comment>
<sequence>MTQQAETIREYIYARNPTAFEFTRALVLGPPVFTSKVDLQTQKIWPNHFRRVFGNPLELAEILRELVDGGYLDLRKLVIDLSDIGSSPYLRDIQELLLLSLKAHALAKHPGGFSTQVYGGTIRRLIRFFHLDSIVKLEMGVEGNHKDNRSLRIKLGDKRASWIGSEMLGLASLLSELPNLRVFSWRDPSDMHILRSPIDPISLSLQFSKFSEERKKLQAVFLGMRKLVELKFYSYFFDPSFFVIPPENVRKLTIGIEMSDSWWRQFASYEMTSLTEVEIDISHWSMSPNLLSPDFRIGDVAITGLKKFSILHSDLFLPDDLEECLARRNKGYLPQYLRDSARKRAHKILDESSPKLAGHASYVSDALESEYVAKIVASPKSENYRREFVQAYASAFMSSFTGDIDRSSWISARQDANILLVKTSKYFETVLLRIMQEVEDLYRAKFAQGLQFNDQSEQEFRDQCWEKLNNLGETDKYEYGDASALLNTRMVRELAIVSERELKSLVHQLRDVKKLGKQRDKINNTAIEKMTTAIMNDSEQDIDGIMTEWVRGRVQLLEYVFL</sequence>
<dbReference type="EMBL" id="JAVHJM010000007">
    <property type="protein sequence ID" value="KAK6510933.1"/>
    <property type="molecule type" value="Genomic_DNA"/>
</dbReference>
<evidence type="ECO:0000313" key="2">
    <source>
        <dbReference type="Proteomes" id="UP001307849"/>
    </source>
</evidence>
<reference evidence="1 2" key="1">
    <citation type="submission" date="2019-10" db="EMBL/GenBank/DDBJ databases">
        <authorList>
            <person name="Palmer J.M."/>
        </authorList>
    </citation>
    <scope>NUCLEOTIDE SEQUENCE [LARGE SCALE GENOMIC DNA]</scope>
    <source>
        <strain evidence="1 2">TWF506</strain>
    </source>
</reference>
<protein>
    <submittedName>
        <fullName evidence="1">Uncharacterized protein</fullName>
    </submittedName>
</protein>
<organism evidence="1 2">
    <name type="scientific">Arthrobotrys conoides</name>
    <dbReference type="NCBI Taxonomy" id="74498"/>
    <lineage>
        <taxon>Eukaryota</taxon>
        <taxon>Fungi</taxon>
        <taxon>Dikarya</taxon>
        <taxon>Ascomycota</taxon>
        <taxon>Pezizomycotina</taxon>
        <taxon>Orbiliomycetes</taxon>
        <taxon>Orbiliales</taxon>
        <taxon>Orbiliaceae</taxon>
        <taxon>Arthrobotrys</taxon>
    </lineage>
</organism>
<proteinExistence type="predicted"/>